<keyword evidence="2" id="KW-1185">Reference proteome</keyword>
<evidence type="ECO:0000313" key="2">
    <source>
        <dbReference type="Proteomes" id="UP000231279"/>
    </source>
</evidence>
<protein>
    <submittedName>
        <fullName evidence="1">Uncharacterized protein</fullName>
    </submittedName>
</protein>
<dbReference type="EMBL" id="NKXS01001217">
    <property type="protein sequence ID" value="PIN19819.1"/>
    <property type="molecule type" value="Genomic_DNA"/>
</dbReference>
<organism evidence="1 2">
    <name type="scientific">Handroanthus impetiginosus</name>
    <dbReference type="NCBI Taxonomy" id="429701"/>
    <lineage>
        <taxon>Eukaryota</taxon>
        <taxon>Viridiplantae</taxon>
        <taxon>Streptophyta</taxon>
        <taxon>Embryophyta</taxon>
        <taxon>Tracheophyta</taxon>
        <taxon>Spermatophyta</taxon>
        <taxon>Magnoliopsida</taxon>
        <taxon>eudicotyledons</taxon>
        <taxon>Gunneridae</taxon>
        <taxon>Pentapetalae</taxon>
        <taxon>asterids</taxon>
        <taxon>lamiids</taxon>
        <taxon>Lamiales</taxon>
        <taxon>Bignoniaceae</taxon>
        <taxon>Crescentiina</taxon>
        <taxon>Tabebuia alliance</taxon>
        <taxon>Handroanthus</taxon>
    </lineage>
</organism>
<proteinExistence type="predicted"/>
<name>A0A2G9HQL3_9LAMI</name>
<accession>A0A2G9HQL3</accession>
<dbReference type="AlphaFoldDB" id="A0A2G9HQL3"/>
<comment type="caution">
    <text evidence="1">The sequence shown here is derived from an EMBL/GenBank/DDBJ whole genome shotgun (WGS) entry which is preliminary data.</text>
</comment>
<gene>
    <name evidence="1" type="ORF">CDL12_07511</name>
</gene>
<reference evidence="2" key="1">
    <citation type="journal article" date="2018" name="Gigascience">
        <title>Genome assembly of the Pink Ipe (Handroanthus impetiginosus, Bignoniaceae), a highly valued, ecologically keystone Neotropical timber forest tree.</title>
        <authorList>
            <person name="Silva-Junior O.B."/>
            <person name="Grattapaglia D."/>
            <person name="Novaes E."/>
            <person name="Collevatti R.G."/>
        </authorList>
    </citation>
    <scope>NUCLEOTIDE SEQUENCE [LARGE SCALE GENOMIC DNA]</scope>
    <source>
        <strain evidence="2">cv. UFG-1</strain>
    </source>
</reference>
<sequence>MVQAWNLRLQEMSPHFQEMASCQSMIISKRKERKTEPQIDSPSYQKTMNIPSEKLAYSLNFLRRAHFHHQN</sequence>
<dbReference type="Proteomes" id="UP000231279">
    <property type="component" value="Unassembled WGS sequence"/>
</dbReference>
<evidence type="ECO:0000313" key="1">
    <source>
        <dbReference type="EMBL" id="PIN19819.1"/>
    </source>
</evidence>